<sequence length="156" mass="16518">MRISRHLGGEPQLGILVFLVCLPVLYALGTIFFWTGDGLVHAFERFLAGPANTPTLGFYISWIIQAAAQAIANKRHVARGGEVEAGGFSSDWLIFVAFGIFLSLAFTGGGAGTLASEGANTAAWVALGLVVVHAILIVLRPSDRLVRDRGDGRPAD</sequence>
<dbReference type="Proteomes" id="UP001156703">
    <property type="component" value="Unassembled WGS sequence"/>
</dbReference>
<keyword evidence="1" id="KW-0812">Transmembrane</keyword>
<feature type="transmembrane region" description="Helical" evidence="1">
    <location>
        <begin position="92"/>
        <end position="115"/>
    </location>
</feature>
<feature type="transmembrane region" description="Helical" evidence="1">
    <location>
        <begin position="121"/>
        <end position="139"/>
    </location>
</feature>
<keyword evidence="1" id="KW-1133">Transmembrane helix</keyword>
<proteinExistence type="predicted"/>
<organism evidence="2 3">
    <name type="scientific">Sphingomonas astaxanthinifaciens DSM 22298</name>
    <dbReference type="NCBI Taxonomy" id="1123267"/>
    <lineage>
        <taxon>Bacteria</taxon>
        <taxon>Pseudomonadati</taxon>
        <taxon>Pseudomonadota</taxon>
        <taxon>Alphaproteobacteria</taxon>
        <taxon>Sphingomonadales</taxon>
        <taxon>Sphingomonadaceae</taxon>
        <taxon>Sphingomonas</taxon>
    </lineage>
</organism>
<gene>
    <name evidence="2" type="ORF">GCM10007925_15680</name>
</gene>
<dbReference type="RefSeq" id="WP_029940956.1">
    <property type="nucleotide sequence ID" value="NZ_BSOO01000014.1"/>
</dbReference>
<evidence type="ECO:0000313" key="3">
    <source>
        <dbReference type="Proteomes" id="UP001156703"/>
    </source>
</evidence>
<evidence type="ECO:0000256" key="1">
    <source>
        <dbReference type="SAM" id="Phobius"/>
    </source>
</evidence>
<dbReference type="EMBL" id="BSOO01000014">
    <property type="protein sequence ID" value="GLR47855.1"/>
    <property type="molecule type" value="Genomic_DNA"/>
</dbReference>
<evidence type="ECO:0000313" key="2">
    <source>
        <dbReference type="EMBL" id="GLR47855.1"/>
    </source>
</evidence>
<accession>A0ABQ5Z890</accession>
<comment type="caution">
    <text evidence="2">The sequence shown here is derived from an EMBL/GenBank/DDBJ whole genome shotgun (WGS) entry which is preliminary data.</text>
</comment>
<feature type="transmembrane region" description="Helical" evidence="1">
    <location>
        <begin position="12"/>
        <end position="36"/>
    </location>
</feature>
<keyword evidence="1" id="KW-0472">Membrane</keyword>
<protein>
    <submittedName>
        <fullName evidence="2">Uncharacterized protein</fullName>
    </submittedName>
</protein>
<keyword evidence="3" id="KW-1185">Reference proteome</keyword>
<reference evidence="3" key="1">
    <citation type="journal article" date="2019" name="Int. J. Syst. Evol. Microbiol.">
        <title>The Global Catalogue of Microorganisms (GCM) 10K type strain sequencing project: providing services to taxonomists for standard genome sequencing and annotation.</title>
        <authorList>
            <consortium name="The Broad Institute Genomics Platform"/>
            <consortium name="The Broad Institute Genome Sequencing Center for Infectious Disease"/>
            <person name="Wu L."/>
            <person name="Ma J."/>
        </authorList>
    </citation>
    <scope>NUCLEOTIDE SEQUENCE [LARGE SCALE GENOMIC DNA]</scope>
    <source>
        <strain evidence="3">NBRC 102146</strain>
    </source>
</reference>
<name>A0ABQ5Z890_9SPHN</name>
<feature type="transmembrane region" description="Helical" evidence="1">
    <location>
        <begin position="56"/>
        <end position="72"/>
    </location>
</feature>